<accession>A0A0A2WQ81</accession>
<name>A0A0A2WQ81_THEFI</name>
<evidence type="ECO:0000313" key="2">
    <source>
        <dbReference type="Proteomes" id="UP000030364"/>
    </source>
</evidence>
<reference evidence="1 2" key="1">
    <citation type="journal article" date="2015" name="Genome Announc.">
        <title>Draft Genome Sequence of the Thermophile Thermus filiformis ATCC 43280, Producer of Carotenoid-(Di)glucoside-Branched Fatty Acid (Di)esters and Source of Hyperthermostable Enzymes of Biotechnological Interest.</title>
        <authorList>
            <person name="Mandelli F."/>
            <person name="Oliveira Ramires B."/>
            <person name="Couger M.B."/>
            <person name="Paixao D.A."/>
            <person name="Camilo C.M."/>
            <person name="Polikarpov I."/>
            <person name="Prade R."/>
            <person name="Riano-Pachon D.M."/>
            <person name="Squina F.M."/>
        </authorList>
    </citation>
    <scope>NUCLEOTIDE SEQUENCE [LARGE SCALE GENOMIC DNA]</scope>
    <source>
        <strain evidence="1 2">ATCC 43280</strain>
    </source>
</reference>
<evidence type="ECO:0000313" key="1">
    <source>
        <dbReference type="EMBL" id="KGQ22326.1"/>
    </source>
</evidence>
<proteinExistence type="predicted"/>
<protein>
    <submittedName>
        <fullName evidence="1">Uncharacterized protein</fullName>
    </submittedName>
</protein>
<dbReference type="RefSeq" id="WP_038063043.1">
    <property type="nucleotide sequence ID" value="NZ_JPSL02000026.1"/>
</dbReference>
<gene>
    <name evidence="1" type="ORF">THFILI_00215</name>
</gene>
<dbReference type="EMBL" id="JPSL02000026">
    <property type="protein sequence ID" value="KGQ22326.1"/>
    <property type="molecule type" value="Genomic_DNA"/>
</dbReference>
<sequence length="67" mass="7538">MRELKAILPVQALPERDRRILEELERLMAALSPLGRLEAVRRGHLAIDRDLGAEAAWEDGLEEVAHA</sequence>
<keyword evidence="2" id="KW-1185">Reference proteome</keyword>
<dbReference type="Proteomes" id="UP000030364">
    <property type="component" value="Unassembled WGS sequence"/>
</dbReference>
<dbReference type="PATRIC" id="fig|276.5.peg.855"/>
<dbReference type="AlphaFoldDB" id="A0A0A2WQ81"/>
<comment type="caution">
    <text evidence="1">The sequence shown here is derived from an EMBL/GenBank/DDBJ whole genome shotgun (WGS) entry which is preliminary data.</text>
</comment>
<organism evidence="1 2">
    <name type="scientific">Thermus filiformis</name>
    <dbReference type="NCBI Taxonomy" id="276"/>
    <lineage>
        <taxon>Bacteria</taxon>
        <taxon>Thermotogati</taxon>
        <taxon>Deinococcota</taxon>
        <taxon>Deinococci</taxon>
        <taxon>Thermales</taxon>
        <taxon>Thermaceae</taxon>
        <taxon>Thermus</taxon>
    </lineage>
</organism>